<organism evidence="2 3">
    <name type="scientific">Russula ochroleuca</name>
    <dbReference type="NCBI Taxonomy" id="152965"/>
    <lineage>
        <taxon>Eukaryota</taxon>
        <taxon>Fungi</taxon>
        <taxon>Dikarya</taxon>
        <taxon>Basidiomycota</taxon>
        <taxon>Agaricomycotina</taxon>
        <taxon>Agaricomycetes</taxon>
        <taxon>Russulales</taxon>
        <taxon>Russulaceae</taxon>
        <taxon>Russula</taxon>
    </lineage>
</organism>
<feature type="compositionally biased region" description="Pro residues" evidence="1">
    <location>
        <begin position="352"/>
        <end position="367"/>
    </location>
</feature>
<dbReference type="AlphaFoldDB" id="A0A9P5JYI4"/>
<evidence type="ECO:0000313" key="3">
    <source>
        <dbReference type="Proteomes" id="UP000759537"/>
    </source>
</evidence>
<proteinExistence type="predicted"/>
<comment type="caution">
    <text evidence="2">The sequence shown here is derived from an EMBL/GenBank/DDBJ whole genome shotgun (WGS) entry which is preliminary data.</text>
</comment>
<evidence type="ECO:0000313" key="2">
    <source>
        <dbReference type="EMBL" id="KAF8469797.1"/>
    </source>
</evidence>
<evidence type="ECO:0008006" key="4">
    <source>
        <dbReference type="Google" id="ProtNLM"/>
    </source>
</evidence>
<dbReference type="Proteomes" id="UP000759537">
    <property type="component" value="Unassembled WGS sequence"/>
</dbReference>
<protein>
    <recommendedName>
        <fullName evidence="4">Zn(2)-C6 fungal-type domain-containing protein</fullName>
    </recommendedName>
</protein>
<accession>A0A9P5JYI4</accession>
<feature type="region of interest" description="Disordered" evidence="1">
    <location>
        <begin position="229"/>
        <end position="268"/>
    </location>
</feature>
<keyword evidence="3" id="KW-1185">Reference proteome</keyword>
<feature type="compositionally biased region" description="Low complexity" evidence="1">
    <location>
        <begin position="410"/>
        <end position="443"/>
    </location>
</feature>
<dbReference type="EMBL" id="WHVB01000027">
    <property type="protein sequence ID" value="KAF8469797.1"/>
    <property type="molecule type" value="Genomic_DNA"/>
</dbReference>
<evidence type="ECO:0000256" key="1">
    <source>
        <dbReference type="SAM" id="MobiDB-lite"/>
    </source>
</evidence>
<reference evidence="2" key="1">
    <citation type="submission" date="2019-10" db="EMBL/GenBank/DDBJ databases">
        <authorList>
            <consortium name="DOE Joint Genome Institute"/>
            <person name="Kuo A."/>
            <person name="Miyauchi S."/>
            <person name="Kiss E."/>
            <person name="Drula E."/>
            <person name="Kohler A."/>
            <person name="Sanchez-Garcia M."/>
            <person name="Andreopoulos B."/>
            <person name="Barry K.W."/>
            <person name="Bonito G."/>
            <person name="Buee M."/>
            <person name="Carver A."/>
            <person name="Chen C."/>
            <person name="Cichocki N."/>
            <person name="Clum A."/>
            <person name="Culley D."/>
            <person name="Crous P.W."/>
            <person name="Fauchery L."/>
            <person name="Girlanda M."/>
            <person name="Hayes R."/>
            <person name="Keri Z."/>
            <person name="LaButti K."/>
            <person name="Lipzen A."/>
            <person name="Lombard V."/>
            <person name="Magnuson J."/>
            <person name="Maillard F."/>
            <person name="Morin E."/>
            <person name="Murat C."/>
            <person name="Nolan M."/>
            <person name="Ohm R."/>
            <person name="Pangilinan J."/>
            <person name="Pereira M."/>
            <person name="Perotto S."/>
            <person name="Peter M."/>
            <person name="Riley R."/>
            <person name="Sitrit Y."/>
            <person name="Stielow B."/>
            <person name="Szollosi G."/>
            <person name="Zifcakova L."/>
            <person name="Stursova M."/>
            <person name="Spatafora J.W."/>
            <person name="Tedersoo L."/>
            <person name="Vaario L.-M."/>
            <person name="Yamada A."/>
            <person name="Yan M."/>
            <person name="Wang P."/>
            <person name="Xu J."/>
            <person name="Bruns T."/>
            <person name="Baldrian P."/>
            <person name="Vilgalys R."/>
            <person name="Henrissat B."/>
            <person name="Grigoriev I.V."/>
            <person name="Hibbett D."/>
            <person name="Nagy L.G."/>
            <person name="Martin F.M."/>
        </authorList>
    </citation>
    <scope>NUCLEOTIDE SEQUENCE</scope>
    <source>
        <strain evidence="2">Prilba</strain>
    </source>
</reference>
<feature type="compositionally biased region" description="Polar residues" evidence="1">
    <location>
        <begin position="583"/>
        <end position="614"/>
    </location>
</feature>
<gene>
    <name evidence="2" type="ORF">DFH94DRAFT_856641</name>
</gene>
<feature type="compositionally biased region" description="Polar residues" evidence="1">
    <location>
        <begin position="832"/>
        <end position="843"/>
    </location>
</feature>
<sequence>MVKRRKMIPPVGDSPSDLPYFHYMSERDRLNRHSAIKRTTVLASLPERCPYRARSSPKNSKKLELGWLEFHSSEPPDPEVARPGDVWIQIPLDFDPMADTPDAAPAAPLCRLFVCYSAEGRQWAEWEGDERVHTDDPPVGVHPLASPAMWGGTTKRDAQFYLAFTGSEFTWVSGMRLAVIAGQWRLGRLPGDWMKRLIAKHSIDGIPFLSPAEAIAAWAERKTLTASGIQIKKKDRKRVSNEPTPELPTTKRRKAENETSSPGVVAQGWRPVVTPERLEPETISYPYSFVSWPHVPHWTVMQPSFPRPSTPPSSDASGDPMDSPRTPPSPNFVLRPATFALPPSPANESPPSDDPPPTPPSPVPQLQPPQAESRAPPTMYPHVSFTPTLSPPRYGERPRKRATPSTCTQSASAGPSTSAMSSTSAPTSSSIDASTTSTVSTNSISASLVTNGRRAPVGVMDAAPGVRGKYAKAGAVQRGWSLYVGETELLMPFPCEKCKRAGAVCSGLEGERCGRCRAIRKPCSHNAQPRPSRSKSDLPLTARFAIPVSSSTFVKGPAPAFAFAFGAKKDERLEAPNRRLSGEKTNPGNVPGTSATCNAPQSQSSRASNISPAESQDEDDNVVEELMDREGGEEESVGVETTYIGIARVDTVASTIVGPQEPSAAFVISQDAIPDHAFTRHDDSTQDGLHPNVHVDTPIASVYKVTDVDISTGVPATTIKSLDRQGGTDNELQSGVEGSNILSNNNCASGPPEEHCHVGSTERWNPPTMHTSDGPLLDPAGDPAPDCSQEVCIRAADGAAAGGGLPSPPGFMPDTSLESGVSLEGDVDPRTGCQQIEAASSLSAPPVEERTSNSPAPPSPQMIDESPPRRSVDDEIVRYMEITLNGMAQVQDGLRGVFAIQGRRRAVQKRKMVVGNEYSN</sequence>
<name>A0A9P5JYI4_9AGAM</name>
<feature type="compositionally biased region" description="Low complexity" evidence="1">
    <location>
        <begin position="773"/>
        <end position="785"/>
    </location>
</feature>
<dbReference type="OrthoDB" id="3243215at2759"/>
<feature type="region of interest" description="Disordered" evidence="1">
    <location>
        <begin position="799"/>
        <end position="870"/>
    </location>
</feature>
<reference evidence="2" key="2">
    <citation type="journal article" date="2020" name="Nat. Commun.">
        <title>Large-scale genome sequencing of mycorrhizal fungi provides insights into the early evolution of symbiotic traits.</title>
        <authorList>
            <person name="Miyauchi S."/>
            <person name="Kiss E."/>
            <person name="Kuo A."/>
            <person name="Drula E."/>
            <person name="Kohler A."/>
            <person name="Sanchez-Garcia M."/>
            <person name="Morin E."/>
            <person name="Andreopoulos B."/>
            <person name="Barry K.W."/>
            <person name="Bonito G."/>
            <person name="Buee M."/>
            <person name="Carver A."/>
            <person name="Chen C."/>
            <person name="Cichocki N."/>
            <person name="Clum A."/>
            <person name="Culley D."/>
            <person name="Crous P.W."/>
            <person name="Fauchery L."/>
            <person name="Girlanda M."/>
            <person name="Hayes R.D."/>
            <person name="Keri Z."/>
            <person name="LaButti K."/>
            <person name="Lipzen A."/>
            <person name="Lombard V."/>
            <person name="Magnuson J."/>
            <person name="Maillard F."/>
            <person name="Murat C."/>
            <person name="Nolan M."/>
            <person name="Ohm R.A."/>
            <person name="Pangilinan J."/>
            <person name="Pereira M.F."/>
            <person name="Perotto S."/>
            <person name="Peter M."/>
            <person name="Pfister S."/>
            <person name="Riley R."/>
            <person name="Sitrit Y."/>
            <person name="Stielow J.B."/>
            <person name="Szollosi G."/>
            <person name="Zifcakova L."/>
            <person name="Stursova M."/>
            <person name="Spatafora J.W."/>
            <person name="Tedersoo L."/>
            <person name="Vaario L.M."/>
            <person name="Yamada A."/>
            <person name="Yan M."/>
            <person name="Wang P."/>
            <person name="Xu J."/>
            <person name="Bruns T."/>
            <person name="Baldrian P."/>
            <person name="Vilgalys R."/>
            <person name="Dunand C."/>
            <person name="Henrissat B."/>
            <person name="Grigoriev I.V."/>
            <person name="Hibbett D."/>
            <person name="Nagy L.G."/>
            <person name="Martin F.M."/>
        </authorList>
    </citation>
    <scope>NUCLEOTIDE SEQUENCE</scope>
    <source>
        <strain evidence="2">Prilba</strain>
    </source>
</reference>
<feature type="region of interest" description="Disordered" evidence="1">
    <location>
        <begin position="303"/>
        <end position="443"/>
    </location>
</feature>
<feature type="region of interest" description="Disordered" evidence="1">
    <location>
        <begin position="574"/>
        <end position="621"/>
    </location>
</feature>
<feature type="region of interest" description="Disordered" evidence="1">
    <location>
        <begin position="747"/>
        <end position="785"/>
    </location>
</feature>